<evidence type="ECO:0000256" key="5">
    <source>
        <dbReference type="ARBA" id="ARBA00022989"/>
    </source>
</evidence>
<reference evidence="9 10" key="1">
    <citation type="submission" date="2020-08" db="EMBL/GenBank/DDBJ databases">
        <title>Sequencing the genomes of 1000 actinobacteria strains.</title>
        <authorList>
            <person name="Klenk H.-P."/>
        </authorList>
    </citation>
    <scope>NUCLEOTIDE SEQUENCE [LARGE SCALE GENOMIC DNA]</scope>
    <source>
        <strain evidence="9 10">DSM 105369</strain>
    </source>
</reference>
<feature type="transmembrane region" description="Helical" evidence="7">
    <location>
        <begin position="156"/>
        <end position="178"/>
    </location>
</feature>
<feature type="transmembrane region" description="Helical" evidence="7">
    <location>
        <begin position="324"/>
        <end position="346"/>
    </location>
</feature>
<evidence type="ECO:0000256" key="3">
    <source>
        <dbReference type="ARBA" id="ARBA00022475"/>
    </source>
</evidence>
<dbReference type="InterPro" id="IPR010290">
    <property type="entry name" value="TM_effector"/>
</dbReference>
<keyword evidence="5 7" id="KW-1133">Transmembrane helix</keyword>
<sequence length="433" mass="45521">MITALEASSPPISTTHPTTFGSLRIRNYRLFAFGQALSNTGSWVQRIAQDWLVLTLAGGATAVGITTALQALPTLLFGLVGGLIADRCPKRLVLLTTQTAMAVLATVLAGLLLTRTVQVWQVYVVAFALGSVIAIDNPTRQAFVNELVGPDQLRNAIGLNSSIFQLGALLGPALSAVLINTLGIGWAFTINALSYLGPILMLLRVRDRELHRTVVVAAGRGQLRDALRYARVRPDVLWPIVLVGVFGLFTLNLPVTLAAYAKNVFHTGAGGYGILNCALAVGSLTGALVAARREHTRLRDIAAIGAGLAGAYLLASLVTDEAAYLVLLLLVGALTLLLTTAANAMVQLASDDDIRGRVMALYLMVFTGSGAVGGPLLGYLDEHAGPQAGMLVAGAVPALATACVTGWLAHSGQLRLTIRLARHQRPALGVIHR</sequence>
<evidence type="ECO:0000256" key="4">
    <source>
        <dbReference type="ARBA" id="ARBA00022692"/>
    </source>
</evidence>
<keyword evidence="10" id="KW-1185">Reference proteome</keyword>
<evidence type="ECO:0000256" key="6">
    <source>
        <dbReference type="ARBA" id="ARBA00023136"/>
    </source>
</evidence>
<evidence type="ECO:0000313" key="9">
    <source>
        <dbReference type="EMBL" id="MBB2891911.1"/>
    </source>
</evidence>
<keyword evidence="2" id="KW-0813">Transport</keyword>
<dbReference type="Pfam" id="PF05977">
    <property type="entry name" value="MFS_3"/>
    <property type="match status" value="1"/>
</dbReference>
<dbReference type="Proteomes" id="UP000559182">
    <property type="component" value="Unassembled WGS sequence"/>
</dbReference>
<keyword evidence="6 7" id="KW-0472">Membrane</keyword>
<evidence type="ECO:0000256" key="7">
    <source>
        <dbReference type="SAM" id="Phobius"/>
    </source>
</evidence>
<dbReference type="EMBL" id="JACHVQ010000001">
    <property type="protein sequence ID" value="MBB2891911.1"/>
    <property type="molecule type" value="Genomic_DNA"/>
</dbReference>
<dbReference type="SUPFAM" id="SSF103473">
    <property type="entry name" value="MFS general substrate transporter"/>
    <property type="match status" value="1"/>
</dbReference>
<gene>
    <name evidence="9" type="ORF">FHU39_001895</name>
</gene>
<evidence type="ECO:0000313" key="10">
    <source>
        <dbReference type="Proteomes" id="UP000559182"/>
    </source>
</evidence>
<feature type="transmembrane region" description="Helical" evidence="7">
    <location>
        <begin position="272"/>
        <end position="291"/>
    </location>
</feature>
<dbReference type="GO" id="GO:0005886">
    <property type="term" value="C:plasma membrane"/>
    <property type="evidence" value="ECO:0007669"/>
    <property type="project" value="UniProtKB-SubCell"/>
</dbReference>
<dbReference type="InterPro" id="IPR036259">
    <property type="entry name" value="MFS_trans_sf"/>
</dbReference>
<dbReference type="InterPro" id="IPR020846">
    <property type="entry name" value="MFS_dom"/>
</dbReference>
<feature type="transmembrane region" description="Helical" evidence="7">
    <location>
        <begin position="51"/>
        <end position="80"/>
    </location>
</feature>
<feature type="transmembrane region" description="Helical" evidence="7">
    <location>
        <begin position="184"/>
        <end position="203"/>
    </location>
</feature>
<proteinExistence type="predicted"/>
<dbReference type="CDD" id="cd06173">
    <property type="entry name" value="MFS_MefA_like"/>
    <property type="match status" value="1"/>
</dbReference>
<keyword evidence="4 7" id="KW-0812">Transmembrane</keyword>
<feature type="transmembrane region" description="Helical" evidence="7">
    <location>
        <begin position="298"/>
        <end position="318"/>
    </location>
</feature>
<dbReference type="Gene3D" id="1.20.1250.20">
    <property type="entry name" value="MFS general substrate transporter like domains"/>
    <property type="match status" value="1"/>
</dbReference>
<dbReference type="AlphaFoldDB" id="A0A839NB14"/>
<dbReference type="RefSeq" id="WP_183320112.1">
    <property type="nucleotide sequence ID" value="NZ_JACHVQ010000001.1"/>
</dbReference>
<organism evidence="9 10">
    <name type="scientific">Flexivirga oryzae</name>
    <dbReference type="NCBI Taxonomy" id="1794944"/>
    <lineage>
        <taxon>Bacteria</taxon>
        <taxon>Bacillati</taxon>
        <taxon>Actinomycetota</taxon>
        <taxon>Actinomycetes</taxon>
        <taxon>Micrococcales</taxon>
        <taxon>Dermacoccaceae</taxon>
        <taxon>Flexivirga</taxon>
    </lineage>
</organism>
<keyword evidence="3" id="KW-1003">Cell membrane</keyword>
<dbReference type="PANTHER" id="PTHR23513">
    <property type="entry name" value="INTEGRAL MEMBRANE EFFLUX PROTEIN-RELATED"/>
    <property type="match status" value="1"/>
</dbReference>
<feature type="transmembrane region" description="Helical" evidence="7">
    <location>
        <begin position="389"/>
        <end position="409"/>
    </location>
</feature>
<evidence type="ECO:0000259" key="8">
    <source>
        <dbReference type="PROSITE" id="PS50850"/>
    </source>
</evidence>
<accession>A0A839NB14</accession>
<feature type="transmembrane region" description="Helical" evidence="7">
    <location>
        <begin position="92"/>
        <end position="113"/>
    </location>
</feature>
<dbReference type="PROSITE" id="PS50850">
    <property type="entry name" value="MFS"/>
    <property type="match status" value="1"/>
</dbReference>
<comment type="subcellular location">
    <subcellularLocation>
        <location evidence="1">Cell membrane</location>
        <topology evidence="1">Multi-pass membrane protein</topology>
    </subcellularLocation>
</comment>
<feature type="transmembrane region" description="Helical" evidence="7">
    <location>
        <begin position="236"/>
        <end position="260"/>
    </location>
</feature>
<comment type="caution">
    <text evidence="9">The sequence shown here is derived from an EMBL/GenBank/DDBJ whole genome shotgun (WGS) entry which is preliminary data.</text>
</comment>
<feature type="domain" description="Major facilitator superfamily (MFS) profile" evidence="8">
    <location>
        <begin position="1"/>
        <end position="412"/>
    </location>
</feature>
<evidence type="ECO:0000256" key="2">
    <source>
        <dbReference type="ARBA" id="ARBA00022448"/>
    </source>
</evidence>
<protein>
    <submittedName>
        <fullName evidence="9">MFS family permease</fullName>
    </submittedName>
</protein>
<feature type="transmembrane region" description="Helical" evidence="7">
    <location>
        <begin position="358"/>
        <end position="377"/>
    </location>
</feature>
<name>A0A839NB14_9MICO</name>
<dbReference type="GO" id="GO:0022857">
    <property type="term" value="F:transmembrane transporter activity"/>
    <property type="evidence" value="ECO:0007669"/>
    <property type="project" value="InterPro"/>
</dbReference>
<feature type="transmembrane region" description="Helical" evidence="7">
    <location>
        <begin position="119"/>
        <end position="135"/>
    </location>
</feature>
<evidence type="ECO:0000256" key="1">
    <source>
        <dbReference type="ARBA" id="ARBA00004651"/>
    </source>
</evidence>
<dbReference type="PANTHER" id="PTHR23513:SF11">
    <property type="entry name" value="STAPHYLOFERRIN A TRANSPORTER"/>
    <property type="match status" value="1"/>
</dbReference>